<dbReference type="Proteomes" id="UP000193144">
    <property type="component" value="Unassembled WGS sequence"/>
</dbReference>
<gene>
    <name evidence="1" type="ORF">BCR34DRAFT_599918</name>
</gene>
<comment type="caution">
    <text evidence="1">The sequence shown here is derived from an EMBL/GenBank/DDBJ whole genome shotgun (WGS) entry which is preliminary data.</text>
</comment>
<dbReference type="STRING" id="1231657.A0A1Y1ZT12"/>
<dbReference type="SUPFAM" id="SSF54909">
    <property type="entry name" value="Dimeric alpha+beta barrel"/>
    <property type="match status" value="1"/>
</dbReference>
<keyword evidence="2" id="KW-1185">Reference proteome</keyword>
<name>A0A1Y1ZT12_9PLEO</name>
<dbReference type="AlphaFoldDB" id="A0A1Y1ZT12"/>
<dbReference type="PANTHER" id="PTHR40260">
    <property type="entry name" value="BLR8190 PROTEIN"/>
    <property type="match status" value="1"/>
</dbReference>
<dbReference type="InterPro" id="IPR011008">
    <property type="entry name" value="Dimeric_a/b-barrel"/>
</dbReference>
<evidence type="ECO:0008006" key="3">
    <source>
        <dbReference type="Google" id="ProtNLM"/>
    </source>
</evidence>
<dbReference type="PANTHER" id="PTHR40260:SF2">
    <property type="entry name" value="BLR8190 PROTEIN"/>
    <property type="match status" value="1"/>
</dbReference>
<reference evidence="1 2" key="1">
    <citation type="submission" date="2016-07" db="EMBL/GenBank/DDBJ databases">
        <title>Pervasive Adenine N6-methylation of Active Genes in Fungi.</title>
        <authorList>
            <consortium name="DOE Joint Genome Institute"/>
            <person name="Mondo S.J."/>
            <person name="Dannebaum R.O."/>
            <person name="Kuo R.C."/>
            <person name="Labutti K."/>
            <person name="Haridas S."/>
            <person name="Kuo A."/>
            <person name="Salamov A."/>
            <person name="Ahrendt S.R."/>
            <person name="Lipzen A."/>
            <person name="Sullivan W."/>
            <person name="Andreopoulos W.B."/>
            <person name="Clum A."/>
            <person name="Lindquist E."/>
            <person name="Daum C."/>
            <person name="Ramamoorthy G.K."/>
            <person name="Gryganskyi A."/>
            <person name="Culley D."/>
            <person name="Magnuson J.K."/>
            <person name="James T.Y."/>
            <person name="O'Malley M.A."/>
            <person name="Stajich J.E."/>
            <person name="Spatafora J.W."/>
            <person name="Visel A."/>
            <person name="Grigoriev I.V."/>
        </authorList>
    </citation>
    <scope>NUCLEOTIDE SEQUENCE [LARGE SCALE GENOMIC DNA]</scope>
    <source>
        <strain evidence="1 2">CBS 115471</strain>
    </source>
</reference>
<accession>A0A1Y1ZT12</accession>
<proteinExistence type="predicted"/>
<organism evidence="1 2">
    <name type="scientific">Clohesyomyces aquaticus</name>
    <dbReference type="NCBI Taxonomy" id="1231657"/>
    <lineage>
        <taxon>Eukaryota</taxon>
        <taxon>Fungi</taxon>
        <taxon>Dikarya</taxon>
        <taxon>Ascomycota</taxon>
        <taxon>Pezizomycotina</taxon>
        <taxon>Dothideomycetes</taxon>
        <taxon>Pleosporomycetidae</taxon>
        <taxon>Pleosporales</taxon>
        <taxon>Lindgomycetaceae</taxon>
        <taxon>Clohesyomyces</taxon>
    </lineage>
</organism>
<protein>
    <recommendedName>
        <fullName evidence="3">EthD domain-containing protein</fullName>
    </recommendedName>
</protein>
<sequence length="115" mass="12829">MSSIVKSFTNPKPGFTLTVLYRLSESQTFDLDYYLSHHIPMTIGKWGPRGLINGYVTKTTGNSEFGYYFTATWKNEASWAKAQAAYEEMAEIMGDVKNVTSAEPIFVVGNVVGAW</sequence>
<evidence type="ECO:0000313" key="2">
    <source>
        <dbReference type="Proteomes" id="UP000193144"/>
    </source>
</evidence>
<dbReference type="EMBL" id="MCFA01000042">
    <property type="protein sequence ID" value="ORY13376.1"/>
    <property type="molecule type" value="Genomic_DNA"/>
</dbReference>
<evidence type="ECO:0000313" key="1">
    <source>
        <dbReference type="EMBL" id="ORY13376.1"/>
    </source>
</evidence>
<dbReference type="Gene3D" id="3.30.70.100">
    <property type="match status" value="1"/>
</dbReference>
<dbReference type="OrthoDB" id="4892971at2759"/>